<dbReference type="GO" id="GO:0006302">
    <property type="term" value="P:double-strand break repair"/>
    <property type="evidence" value="ECO:0007669"/>
    <property type="project" value="TreeGrafter"/>
</dbReference>
<keyword evidence="6" id="KW-0378">Hydrolase</keyword>
<keyword evidence="3" id="KW-0238">DNA-binding</keyword>
<dbReference type="Gene3D" id="3.40.50.300">
    <property type="entry name" value="P-loop containing nucleotide triphosphate hydrolases"/>
    <property type="match status" value="2"/>
</dbReference>
<evidence type="ECO:0000313" key="7">
    <source>
        <dbReference type="Proteomes" id="UP000784700"/>
    </source>
</evidence>
<dbReference type="GO" id="GO:0016787">
    <property type="term" value="F:hydrolase activity"/>
    <property type="evidence" value="ECO:0007669"/>
    <property type="project" value="InterPro"/>
</dbReference>
<dbReference type="InterPro" id="IPR006935">
    <property type="entry name" value="Helicase/UvrB_N"/>
</dbReference>
<dbReference type="GO" id="GO:0003677">
    <property type="term" value="F:DNA binding"/>
    <property type="evidence" value="ECO:0007669"/>
    <property type="project" value="UniProtKB-KW"/>
</dbReference>
<dbReference type="CDD" id="cd17925">
    <property type="entry name" value="DEXDc_ComFA"/>
    <property type="match status" value="1"/>
</dbReference>
<feature type="domain" description="Helicase C-terminal" evidence="5">
    <location>
        <begin position="297"/>
        <end position="442"/>
    </location>
</feature>
<evidence type="ECO:0000259" key="5">
    <source>
        <dbReference type="PROSITE" id="PS51194"/>
    </source>
</evidence>
<evidence type="ECO:0000259" key="4">
    <source>
        <dbReference type="PROSITE" id="PS51192"/>
    </source>
</evidence>
<evidence type="ECO:0000313" key="6">
    <source>
        <dbReference type="EMBL" id="TPR43231.1"/>
    </source>
</evidence>
<dbReference type="InterPro" id="IPR027417">
    <property type="entry name" value="P-loop_NTPase"/>
</dbReference>
<dbReference type="Pfam" id="PF04851">
    <property type="entry name" value="ResIII"/>
    <property type="match status" value="1"/>
</dbReference>
<evidence type="ECO:0000256" key="2">
    <source>
        <dbReference type="ARBA" id="ARBA00022840"/>
    </source>
</evidence>
<dbReference type="PROSITE" id="PS51194">
    <property type="entry name" value="HELICASE_CTER"/>
    <property type="match status" value="1"/>
</dbReference>
<sequence>MIKNLVELYGRQIDETMIDSKLLKSSLIKRYFPIEVHNNHIHCKRCGQDRNKINAELPNDNYYCPICINLGRVTFKKRLCYLDEPNNFKKSNPILTWEGQLTNLQNDCSRDIIEVFNQNKKHLLWAVTGAGKTEMLFKGIEEAIKQNKRICIASPRVDVCNELFPRIKAAFKNTDMILLHGRQDEEYRYTQITVCTTHQLLRFYRAFDVLIIDEVDSFPYVSDAGLHFAAQNACKINSSLLYLTATPSEDLIKLVKYNELNISYLPLRFHQHLLPEINNKLIGNWRLRINKQKLPFKLFSLINNKINSNQRFLLFVPRVKDLKPLSDLLKMKFNPQLWETVHSTDDKRIEKVQKMRDEKVLFLITTTILERGVTFPGIDVIVLGAEDNIFSTSALVQIAGRVGRKKDRPFGEVTFLINYYTKTIKKAVKQIKYMNKLGQKLL</sequence>
<name>A0A9Q8IMZ1_9LACO</name>
<dbReference type="EMBL" id="QUBG01000006">
    <property type="protein sequence ID" value="TPR43231.1"/>
    <property type="molecule type" value="Genomic_DNA"/>
</dbReference>
<dbReference type="CDD" id="cd18785">
    <property type="entry name" value="SF2_C"/>
    <property type="match status" value="1"/>
</dbReference>
<evidence type="ECO:0000256" key="1">
    <source>
        <dbReference type="ARBA" id="ARBA00022741"/>
    </source>
</evidence>
<dbReference type="Proteomes" id="UP000784700">
    <property type="component" value="Unassembled WGS sequence"/>
</dbReference>
<dbReference type="GO" id="GO:0043138">
    <property type="term" value="F:3'-5' DNA helicase activity"/>
    <property type="evidence" value="ECO:0007669"/>
    <property type="project" value="TreeGrafter"/>
</dbReference>
<keyword evidence="1" id="KW-0547">Nucleotide-binding</keyword>
<dbReference type="SMART" id="SM00490">
    <property type="entry name" value="HELICc"/>
    <property type="match status" value="1"/>
</dbReference>
<dbReference type="GO" id="GO:0006270">
    <property type="term" value="P:DNA replication initiation"/>
    <property type="evidence" value="ECO:0007669"/>
    <property type="project" value="TreeGrafter"/>
</dbReference>
<dbReference type="AlphaFoldDB" id="A0A9Q8IMZ1"/>
<dbReference type="Pfam" id="PF00271">
    <property type="entry name" value="Helicase_C"/>
    <property type="match status" value="1"/>
</dbReference>
<accession>A0A9Q8IMZ1</accession>
<dbReference type="SUPFAM" id="SSF52540">
    <property type="entry name" value="P-loop containing nucleoside triphosphate hydrolases"/>
    <property type="match status" value="1"/>
</dbReference>
<dbReference type="InterPro" id="IPR001650">
    <property type="entry name" value="Helicase_C-like"/>
</dbReference>
<evidence type="ECO:0000256" key="3">
    <source>
        <dbReference type="ARBA" id="ARBA00023125"/>
    </source>
</evidence>
<gene>
    <name evidence="6" type="ORF">DY130_06010</name>
</gene>
<protein>
    <submittedName>
        <fullName evidence="6">DNA/RNA helicase</fullName>
    </submittedName>
</protein>
<keyword evidence="6" id="KW-0347">Helicase</keyword>
<organism evidence="6 7">
    <name type="scientific">Apilactobacillus micheneri</name>
    <dbReference type="NCBI Taxonomy" id="1899430"/>
    <lineage>
        <taxon>Bacteria</taxon>
        <taxon>Bacillati</taxon>
        <taxon>Bacillota</taxon>
        <taxon>Bacilli</taxon>
        <taxon>Lactobacillales</taxon>
        <taxon>Lactobacillaceae</taxon>
        <taxon>Apilactobacillus</taxon>
    </lineage>
</organism>
<proteinExistence type="predicted"/>
<comment type="caution">
    <text evidence="6">The sequence shown here is derived from an EMBL/GenBank/DDBJ whole genome shotgun (WGS) entry which is preliminary data.</text>
</comment>
<feature type="domain" description="Helicase ATP-binding" evidence="4">
    <location>
        <begin position="113"/>
        <end position="265"/>
    </location>
</feature>
<dbReference type="GO" id="GO:0006310">
    <property type="term" value="P:DNA recombination"/>
    <property type="evidence" value="ECO:0007669"/>
    <property type="project" value="TreeGrafter"/>
</dbReference>
<dbReference type="RefSeq" id="WP_140924410.1">
    <property type="nucleotide sequence ID" value="NZ_QUBF01000006.1"/>
</dbReference>
<reference evidence="6" key="1">
    <citation type="submission" date="2018-08" db="EMBL/GenBank/DDBJ databases">
        <title>Comparative genomics of wild bee and flower associated Lactobacillus reveals potential adaptation to the bee host.</title>
        <authorList>
            <person name="Vuong H.Q."/>
            <person name="Mcfrederick Q.S."/>
        </authorList>
    </citation>
    <scope>NUCLEOTIDE SEQUENCE</scope>
    <source>
        <strain evidence="6">HV_63</strain>
    </source>
</reference>
<dbReference type="PANTHER" id="PTHR30580">
    <property type="entry name" value="PRIMOSOMAL PROTEIN N"/>
    <property type="match status" value="1"/>
</dbReference>
<keyword evidence="2" id="KW-0067">ATP-binding</keyword>
<dbReference type="PANTHER" id="PTHR30580:SF1">
    <property type="entry name" value="COMF OPERON PROTEIN 1"/>
    <property type="match status" value="1"/>
</dbReference>
<dbReference type="GO" id="GO:0005524">
    <property type="term" value="F:ATP binding"/>
    <property type="evidence" value="ECO:0007669"/>
    <property type="project" value="UniProtKB-KW"/>
</dbReference>
<dbReference type="SMART" id="SM00487">
    <property type="entry name" value="DEXDc"/>
    <property type="match status" value="1"/>
</dbReference>
<dbReference type="GeneID" id="58108803"/>
<dbReference type="PROSITE" id="PS51192">
    <property type="entry name" value="HELICASE_ATP_BIND_1"/>
    <property type="match status" value="1"/>
</dbReference>
<dbReference type="InterPro" id="IPR014001">
    <property type="entry name" value="Helicase_ATP-bd"/>
</dbReference>